<feature type="domain" description="Peptidase M15C" evidence="1">
    <location>
        <begin position="132"/>
        <end position="195"/>
    </location>
</feature>
<dbReference type="Pfam" id="PF13539">
    <property type="entry name" value="Peptidase_M15_4"/>
    <property type="match status" value="1"/>
</dbReference>
<dbReference type="AlphaFoldDB" id="A0A6N2R0S0"/>
<dbReference type="EMBL" id="CACRSS010000001">
    <property type="protein sequence ID" value="VYS73889.1"/>
    <property type="molecule type" value="Genomic_DNA"/>
</dbReference>
<dbReference type="SUPFAM" id="SSF55166">
    <property type="entry name" value="Hedgehog/DD-peptidase"/>
    <property type="match status" value="1"/>
</dbReference>
<protein>
    <recommendedName>
        <fullName evidence="1">Peptidase M15C domain-containing protein</fullName>
    </recommendedName>
</protein>
<dbReference type="InterPro" id="IPR009045">
    <property type="entry name" value="Zn_M74/Hedgehog-like"/>
</dbReference>
<dbReference type="OrthoDB" id="227636at2"/>
<gene>
    <name evidence="2" type="ORF">AMLFYP55_00104</name>
</gene>
<reference evidence="2" key="1">
    <citation type="submission" date="2019-11" db="EMBL/GenBank/DDBJ databases">
        <authorList>
            <person name="Feng L."/>
        </authorList>
    </citation>
    <scope>NUCLEOTIDE SEQUENCE</scope>
    <source>
        <strain evidence="2">AMuciniphilaLFYP55</strain>
    </source>
</reference>
<name>A0A6N2R0S0_9BACT</name>
<evidence type="ECO:0000313" key="2">
    <source>
        <dbReference type="EMBL" id="VYS73889.1"/>
    </source>
</evidence>
<accession>A0A6N2R0S0</accession>
<organism evidence="2">
    <name type="scientific">Akkermansia muciniphila</name>
    <dbReference type="NCBI Taxonomy" id="239935"/>
    <lineage>
        <taxon>Bacteria</taxon>
        <taxon>Pseudomonadati</taxon>
        <taxon>Verrucomicrobiota</taxon>
        <taxon>Verrucomicrobiia</taxon>
        <taxon>Verrucomicrobiales</taxon>
        <taxon>Akkermansiaceae</taxon>
        <taxon>Akkermansia</taxon>
    </lineage>
</organism>
<dbReference type="RefSeq" id="WP_102721893.1">
    <property type="nucleotide sequence ID" value="NZ_CACRSS010000001.1"/>
</dbReference>
<sequence>MPDRTPQPPPRLSPRLRKQALLLIACVISGSQLYGLKHPASVWPAEREVLSGHSIFGQPGDPASLVTVPLPYPLRPSWSPDTELASITCHRFIAVPLTRIFQRTLEHYGMERIRELRLDVYGGCFNNRPIRGGSRPSLHAWGIAIDMDPERNTLYMSAPEAVFSGPEYDAFWSIVEKEGAFSLGRERNYDWMHFQFARP</sequence>
<proteinExistence type="predicted"/>
<evidence type="ECO:0000259" key="1">
    <source>
        <dbReference type="Pfam" id="PF13539"/>
    </source>
</evidence>
<dbReference type="InterPro" id="IPR039561">
    <property type="entry name" value="Peptidase_M15C"/>
</dbReference>